<feature type="compositionally biased region" description="Basic and acidic residues" evidence="1">
    <location>
        <begin position="66"/>
        <end position="76"/>
    </location>
</feature>
<accession>A0A8H3KQZ3</accession>
<gene>
    <name evidence="2" type="ORF">RCL2_000001300</name>
</gene>
<evidence type="ECO:0000313" key="2">
    <source>
        <dbReference type="EMBL" id="GES72445.1"/>
    </source>
</evidence>
<sequence length="877" mass="102249">MRKFANDSAILATRFLQPVPFINANMSFKCPLCMRIFSQRFAYTQHAQKCLKNVEVEVEEDDDNNDSEKYSSEMDTRSNLSSEYENDKVEVDDDNDVQNMSFDSIGSAISEMSLEDSNFENILDSSEEPEIFEEPKNLNTKTCTEFPNDAYKDLMLLVTKYKINNKGGNEIIRFFNKHSNLTESPLPKNIEQGRAFMNNMKFSNLEFSKVLITKHEDKDYFLYYQNLIQCIKNILTVPDITQNFALSYENYEYNRESIYSEQNTGKWWKTTQESLPTGSKLLSIILYSDATTTDTLGKSQLHPIYITLGNIPIWRRNKQDAKQLLGYLPILEAANKDLVRDTFHKSLRHLLEPIILLKDGIDLFINNENTWFYPRVSTIIADWPEAASFCLVYKSSNSNLPCHSCLVKRENLANIDLSVNDVILRTHDEMRKHFENDTQRSVCIESVHNFFWDLPNINIYLATVSDRMHHLDLGLFRYQIIFTCDILKSQHVNGNKLVEEVDRHLAAIPRFPGIKIFSNGLQSIARLTASEYRSLMKVMIFVIDNLYDENNNEVDNFVNNDDLTKLYEYWNEMYILSRYEEFSESDLEKFNDAIHRWARMFVKAFKFVSPSNLKLPKLHSWVYHIIDSIRSYGVINGYTTETYESLHKYFVKIPYRISNKKDVEPQLLRTIKRQAISIRMSQHSVNPAKTPRTCKFSARLFEFSLQDANTFFNEKKDSVDNKMQTGFARFISCLDSYLDLLDGFTIIGETRINIYGSVTLENGAIMRATNRYHNKVWFSDIAISMDSEESNDYISDKGLCYGQALLLAEVLTDPPLNLALIQWYDFKSKRNPYLYGCPHLKLIELYNFVAIESIHGVVHIVPRFDKQNEYFVNKYIF</sequence>
<evidence type="ECO:0000256" key="1">
    <source>
        <dbReference type="SAM" id="MobiDB-lite"/>
    </source>
</evidence>
<dbReference type="Pfam" id="PF18759">
    <property type="entry name" value="Plavaka"/>
    <property type="match status" value="1"/>
</dbReference>
<protein>
    <recommendedName>
        <fullName evidence="4">C2H2-type domain-containing protein</fullName>
    </recommendedName>
</protein>
<organism evidence="2 3">
    <name type="scientific">Rhizophagus clarus</name>
    <dbReference type="NCBI Taxonomy" id="94130"/>
    <lineage>
        <taxon>Eukaryota</taxon>
        <taxon>Fungi</taxon>
        <taxon>Fungi incertae sedis</taxon>
        <taxon>Mucoromycota</taxon>
        <taxon>Glomeromycotina</taxon>
        <taxon>Glomeromycetes</taxon>
        <taxon>Glomerales</taxon>
        <taxon>Glomeraceae</taxon>
        <taxon>Rhizophagus</taxon>
    </lineage>
</organism>
<dbReference type="AlphaFoldDB" id="A0A8H3KQZ3"/>
<dbReference type="OrthoDB" id="2338441at2759"/>
<dbReference type="EMBL" id="BLAL01000001">
    <property type="protein sequence ID" value="GES72445.1"/>
    <property type="molecule type" value="Genomic_DNA"/>
</dbReference>
<evidence type="ECO:0008006" key="4">
    <source>
        <dbReference type="Google" id="ProtNLM"/>
    </source>
</evidence>
<dbReference type="InterPro" id="IPR041078">
    <property type="entry name" value="Plavaka"/>
</dbReference>
<feature type="region of interest" description="Disordered" evidence="1">
    <location>
        <begin position="57"/>
        <end position="88"/>
    </location>
</feature>
<reference evidence="2" key="1">
    <citation type="submission" date="2019-10" db="EMBL/GenBank/DDBJ databases">
        <title>Conservation and host-specific expression of non-tandemly repeated heterogenous ribosome RNA gene in arbuscular mycorrhizal fungi.</title>
        <authorList>
            <person name="Maeda T."/>
            <person name="Kobayashi Y."/>
            <person name="Nakagawa T."/>
            <person name="Ezawa T."/>
            <person name="Yamaguchi K."/>
            <person name="Bino T."/>
            <person name="Nishimoto Y."/>
            <person name="Shigenobu S."/>
            <person name="Kawaguchi M."/>
        </authorList>
    </citation>
    <scope>NUCLEOTIDE SEQUENCE</scope>
    <source>
        <strain evidence="2">HR1</strain>
    </source>
</reference>
<proteinExistence type="predicted"/>
<evidence type="ECO:0000313" key="3">
    <source>
        <dbReference type="Proteomes" id="UP000615446"/>
    </source>
</evidence>
<dbReference type="Proteomes" id="UP000615446">
    <property type="component" value="Unassembled WGS sequence"/>
</dbReference>
<name>A0A8H3KQZ3_9GLOM</name>
<comment type="caution">
    <text evidence="2">The sequence shown here is derived from an EMBL/GenBank/DDBJ whole genome shotgun (WGS) entry which is preliminary data.</text>
</comment>